<dbReference type="EMBL" id="PVWK01000098">
    <property type="protein sequence ID" value="PSB26957.1"/>
    <property type="molecule type" value="Genomic_DNA"/>
</dbReference>
<dbReference type="SUPFAM" id="SSF69118">
    <property type="entry name" value="AhpD-like"/>
    <property type="match status" value="1"/>
</dbReference>
<name>A0A2T1E2J9_9CYAN</name>
<keyword evidence="2" id="KW-1185">Reference proteome</keyword>
<dbReference type="InterPro" id="IPR029032">
    <property type="entry name" value="AhpD-like"/>
</dbReference>
<dbReference type="Gene3D" id="1.20.1290.10">
    <property type="entry name" value="AhpD-like"/>
    <property type="match status" value="1"/>
</dbReference>
<dbReference type="OrthoDB" id="9801997at2"/>
<dbReference type="Proteomes" id="UP000239576">
    <property type="component" value="Unassembled WGS sequence"/>
</dbReference>
<evidence type="ECO:0000313" key="1">
    <source>
        <dbReference type="EMBL" id="PSB26957.1"/>
    </source>
</evidence>
<protein>
    <recommendedName>
        <fullName evidence="3">Carboxymuconolactone decarboxylase-like domain-containing protein</fullName>
    </recommendedName>
</protein>
<dbReference type="RefSeq" id="WP_106257575.1">
    <property type="nucleotide sequence ID" value="NZ_CAWNSW010000133.1"/>
</dbReference>
<comment type="caution">
    <text evidence="1">The sequence shown here is derived from an EMBL/GenBank/DDBJ whole genome shotgun (WGS) entry which is preliminary data.</text>
</comment>
<accession>A0A2T1E2J9</accession>
<sequence length="189" mass="21022">MQSRATSPLTYSLHQQTLEQIEREFGTGAVPQVFSLLKSQPALLNHLWGQFYTLILHGDLPKMLKEMVGLVVATATHCDHIRLVLMQSLVQQYADQRTLTAIIQEQYEVAEVSHATLAVLQFTAIAITNRSASGALTKSKWQLLHHKTQQALNDTGLEEGEQVELVATIALFEQLCMVANLLKLESDTA</sequence>
<proteinExistence type="predicted"/>
<organism evidence="1 2">
    <name type="scientific">Stenomitos frigidus ULC18</name>
    <dbReference type="NCBI Taxonomy" id="2107698"/>
    <lineage>
        <taxon>Bacteria</taxon>
        <taxon>Bacillati</taxon>
        <taxon>Cyanobacteriota</taxon>
        <taxon>Cyanophyceae</taxon>
        <taxon>Leptolyngbyales</taxon>
        <taxon>Leptolyngbyaceae</taxon>
        <taxon>Stenomitos</taxon>
    </lineage>
</organism>
<reference evidence="1 2" key="2">
    <citation type="submission" date="2018-03" db="EMBL/GenBank/DDBJ databases">
        <title>The ancient ancestry and fast evolution of plastids.</title>
        <authorList>
            <person name="Moore K.R."/>
            <person name="Magnabosco C."/>
            <person name="Momper L."/>
            <person name="Gold D.A."/>
            <person name="Bosak T."/>
            <person name="Fournier G.P."/>
        </authorList>
    </citation>
    <scope>NUCLEOTIDE SEQUENCE [LARGE SCALE GENOMIC DNA]</scope>
    <source>
        <strain evidence="1 2">ULC18</strain>
    </source>
</reference>
<reference evidence="2" key="1">
    <citation type="submission" date="2018-02" db="EMBL/GenBank/DDBJ databases">
        <authorList>
            <person name="Moore K."/>
            <person name="Momper L."/>
        </authorList>
    </citation>
    <scope>NUCLEOTIDE SEQUENCE [LARGE SCALE GENOMIC DNA]</scope>
    <source>
        <strain evidence="2">ULC18</strain>
    </source>
</reference>
<evidence type="ECO:0000313" key="2">
    <source>
        <dbReference type="Proteomes" id="UP000239576"/>
    </source>
</evidence>
<gene>
    <name evidence="1" type="ORF">C7B82_17500</name>
</gene>
<evidence type="ECO:0008006" key="3">
    <source>
        <dbReference type="Google" id="ProtNLM"/>
    </source>
</evidence>
<dbReference type="AlphaFoldDB" id="A0A2T1E2J9"/>